<organism evidence="2 3">
    <name type="scientific">Amycolatopsis thailandensis</name>
    <dbReference type="NCBI Taxonomy" id="589330"/>
    <lineage>
        <taxon>Bacteria</taxon>
        <taxon>Bacillati</taxon>
        <taxon>Actinomycetota</taxon>
        <taxon>Actinomycetes</taxon>
        <taxon>Pseudonocardiales</taxon>
        <taxon>Pseudonocardiaceae</taxon>
        <taxon>Amycolatopsis</taxon>
    </lineage>
</organism>
<dbReference type="AlphaFoldDB" id="A0A229S5B2"/>
<dbReference type="NCBIfam" id="TIGR04187">
    <property type="entry name" value="GRASP_SAV_5884"/>
    <property type="match status" value="1"/>
</dbReference>
<dbReference type="Pfam" id="PF21068">
    <property type="entry name" value="ATPgraspMvdD"/>
    <property type="match status" value="1"/>
</dbReference>
<gene>
    <name evidence="2" type="ORF">CFP71_21520</name>
</gene>
<dbReference type="InterPro" id="IPR026449">
    <property type="entry name" value="GRASP_SAV_5884"/>
</dbReference>
<dbReference type="GO" id="GO:0018169">
    <property type="term" value="F:ribosomal S6-glutamic acid ligase activity"/>
    <property type="evidence" value="ECO:0007669"/>
    <property type="project" value="TreeGrafter"/>
</dbReference>
<sequence>MSVLILTGEHDPSADLMVSALEKREAIVHRVDTSWFPGQLSVTAELASGRWCGTLRTPHRTIDLDTITAVWYREPKAFDFPEMTPTERMHANIEAKYGLGGILTTLPVLWVNHPARVADAAYKPVQLVAAHRAGLTVPDTLLTNEADAAREFGRRGRTVTKMLGGVSLVEEGTRRYARTRLLDPSDFEDMRGLERTMHQFQRWASKAKEVRVVAIGDQLNAIEIHAHSAKAYVDYRSDYRSLRYQLTDLPESVEVGVRQLMKHLGLLYGAIDFVVGPTNEWTFLEINPSGQYGWLENHTDAPLTDQLADLLAGGTA</sequence>
<name>A0A229S5B2_9PSEU</name>
<keyword evidence="3" id="KW-1185">Reference proteome</keyword>
<evidence type="ECO:0000259" key="1">
    <source>
        <dbReference type="Pfam" id="PF21068"/>
    </source>
</evidence>
<dbReference type="InterPro" id="IPR048936">
    <property type="entry name" value="MvdD-like_ATPgrasp"/>
</dbReference>
<dbReference type="PANTHER" id="PTHR21621">
    <property type="entry name" value="RIBOSOMAL PROTEIN S6 MODIFICATION PROTEIN"/>
    <property type="match status" value="1"/>
</dbReference>
<protein>
    <submittedName>
        <fullName evidence="2">RimK domain-containing protein</fullName>
    </submittedName>
</protein>
<evidence type="ECO:0000313" key="3">
    <source>
        <dbReference type="Proteomes" id="UP000215223"/>
    </source>
</evidence>
<accession>A0A229S5B2</accession>
<dbReference type="Gene3D" id="3.30.470.20">
    <property type="entry name" value="ATP-grasp fold, B domain"/>
    <property type="match status" value="1"/>
</dbReference>
<dbReference type="OrthoDB" id="9794735at2"/>
<dbReference type="EMBL" id="NMQT01000073">
    <property type="protein sequence ID" value="OXM53794.1"/>
    <property type="molecule type" value="Genomic_DNA"/>
</dbReference>
<dbReference type="GO" id="GO:0005737">
    <property type="term" value="C:cytoplasm"/>
    <property type="evidence" value="ECO:0007669"/>
    <property type="project" value="TreeGrafter"/>
</dbReference>
<dbReference type="PANTHER" id="PTHR21621:SF0">
    <property type="entry name" value="BETA-CITRYLGLUTAMATE SYNTHASE B-RELATED"/>
    <property type="match status" value="1"/>
</dbReference>
<dbReference type="GO" id="GO:0009432">
    <property type="term" value="P:SOS response"/>
    <property type="evidence" value="ECO:0007669"/>
    <property type="project" value="TreeGrafter"/>
</dbReference>
<reference evidence="2 3" key="1">
    <citation type="submission" date="2017-07" db="EMBL/GenBank/DDBJ databases">
        <title>Amycolatopsis thailandensis Genome sequencing and assembly.</title>
        <authorList>
            <person name="Kaur N."/>
            <person name="Mayilraj S."/>
        </authorList>
    </citation>
    <scope>NUCLEOTIDE SEQUENCE [LARGE SCALE GENOMIC DNA]</scope>
    <source>
        <strain evidence="2 3">JCM 16380</strain>
    </source>
</reference>
<comment type="caution">
    <text evidence="2">The sequence shown here is derived from an EMBL/GenBank/DDBJ whole genome shotgun (WGS) entry which is preliminary data.</text>
</comment>
<proteinExistence type="predicted"/>
<dbReference type="RefSeq" id="WP_093935664.1">
    <property type="nucleotide sequence ID" value="NZ_NMQT01000073.1"/>
</dbReference>
<evidence type="ECO:0000313" key="2">
    <source>
        <dbReference type="EMBL" id="OXM53794.1"/>
    </source>
</evidence>
<feature type="domain" description="MvdD-like pre-ATP grasp" evidence="1">
    <location>
        <begin position="3"/>
        <end position="116"/>
    </location>
</feature>
<dbReference type="SUPFAM" id="SSF56059">
    <property type="entry name" value="Glutathione synthetase ATP-binding domain-like"/>
    <property type="match status" value="1"/>
</dbReference>
<dbReference type="Proteomes" id="UP000215223">
    <property type="component" value="Unassembled WGS sequence"/>
</dbReference>